<keyword evidence="1" id="KW-0813">Transport</keyword>
<organism evidence="5 6">
    <name type="scientific">Klebsiella pneumoniae 30684/NJST258_2</name>
    <dbReference type="NCBI Taxonomy" id="1420013"/>
    <lineage>
        <taxon>Bacteria</taxon>
        <taxon>Pseudomonadati</taxon>
        <taxon>Pseudomonadota</taxon>
        <taxon>Gammaproteobacteria</taxon>
        <taxon>Enterobacterales</taxon>
        <taxon>Enterobacteriaceae</taxon>
        <taxon>Klebsiella/Raoultella group</taxon>
        <taxon>Klebsiella</taxon>
        <taxon>Klebsiella pneumoniae complex</taxon>
    </lineage>
</organism>
<dbReference type="InterPro" id="IPR027417">
    <property type="entry name" value="P-loop_NTPase"/>
</dbReference>
<dbReference type="PANTHER" id="PTHR42781:SF4">
    <property type="entry name" value="SPERMIDINE_PUTRESCINE IMPORT ATP-BINDING PROTEIN POTA"/>
    <property type="match status" value="1"/>
</dbReference>
<dbReference type="EMBL" id="CP006918">
    <property type="protein sequence ID" value="AHM80067.1"/>
    <property type="molecule type" value="Genomic_DNA"/>
</dbReference>
<proteinExistence type="predicted"/>
<dbReference type="InterPro" id="IPR017871">
    <property type="entry name" value="ABC_transporter-like_CS"/>
</dbReference>
<gene>
    <name evidence="5" type="ORF">KPNJ2_03287</name>
</gene>
<accession>W8V1H2</accession>
<dbReference type="Pfam" id="PF00005">
    <property type="entry name" value="ABC_tran"/>
    <property type="match status" value="1"/>
</dbReference>
<dbReference type="Gene3D" id="3.40.50.300">
    <property type="entry name" value="P-loop containing nucleotide triphosphate hydrolases"/>
    <property type="match status" value="1"/>
</dbReference>
<reference evidence="5 6" key="1">
    <citation type="journal article" date="2014" name="Proc. Natl. Acad. Sci. U.S.A.">
        <title>Molecular dissection of the evolution of carbapenem-resistant multilocus sequence type 258 Klebsiella pneumoniae.</title>
        <authorList>
            <person name="Deleo F.R."/>
            <person name="Chen L."/>
            <person name="Porcella S.F."/>
            <person name="Martens C.A."/>
            <person name="Kobayashi S.D."/>
            <person name="Porter A.R."/>
            <person name="Chavda K.D."/>
            <person name="Jacobs M.R."/>
            <person name="Mathema B."/>
            <person name="Olsen R.J."/>
            <person name="Bonomo R.A."/>
            <person name="Musser J.M."/>
            <person name="Kreiswirth B.N."/>
        </authorList>
    </citation>
    <scope>NUCLEOTIDE SEQUENCE [LARGE SCALE GENOMIC DNA]</scope>
    <source>
        <strain evidence="5">30684/NJST258_2</strain>
    </source>
</reference>
<sequence length="231" mass="25545">MLYPDRSAGLAGRPLSTRTSLVLTVNHLTLSVRRQPLLQEVAFSVAPGEVLTLMGPSGSGKSTLFAWMIGALSGDFRARGELWLNERRCDTLPTEHRRIGILFQDPLLFDHFSVGQNLQLALPENVRGEARKTAVEEALSRAGLAGFAPRDPATLSGGQRARVSLLRALLARPEALLLDEPFSRLDASLRAGFRRWVFEELARQAIPAILVTHDREDCPPTGRCLAMERWQ</sequence>
<evidence type="ECO:0000256" key="2">
    <source>
        <dbReference type="ARBA" id="ARBA00022741"/>
    </source>
</evidence>
<keyword evidence="3" id="KW-0067">ATP-binding</keyword>
<protein>
    <recommendedName>
        <fullName evidence="4">ABC transporter domain-containing protein</fullName>
    </recommendedName>
</protein>
<dbReference type="InterPro" id="IPR003439">
    <property type="entry name" value="ABC_transporter-like_ATP-bd"/>
</dbReference>
<dbReference type="HOGENOM" id="CLU_000604_1_22_6"/>
<dbReference type="GO" id="GO:0005524">
    <property type="term" value="F:ATP binding"/>
    <property type="evidence" value="ECO:0007669"/>
    <property type="project" value="UniProtKB-KW"/>
</dbReference>
<dbReference type="PATRIC" id="fig|1420013.3.peg.3089"/>
<dbReference type="Proteomes" id="UP000019586">
    <property type="component" value="Chromosome"/>
</dbReference>
<dbReference type="SUPFAM" id="SSF52540">
    <property type="entry name" value="P-loop containing nucleoside triphosphate hydrolases"/>
    <property type="match status" value="1"/>
</dbReference>
<evidence type="ECO:0000313" key="6">
    <source>
        <dbReference type="Proteomes" id="UP000019586"/>
    </source>
</evidence>
<evidence type="ECO:0000259" key="4">
    <source>
        <dbReference type="PROSITE" id="PS50893"/>
    </source>
</evidence>
<dbReference type="GO" id="GO:0016887">
    <property type="term" value="F:ATP hydrolysis activity"/>
    <property type="evidence" value="ECO:0007669"/>
    <property type="project" value="InterPro"/>
</dbReference>
<feature type="domain" description="ABC transporter" evidence="4">
    <location>
        <begin position="23"/>
        <end position="225"/>
    </location>
</feature>
<dbReference type="InterPro" id="IPR003593">
    <property type="entry name" value="AAA+_ATPase"/>
</dbReference>
<dbReference type="PROSITE" id="PS50893">
    <property type="entry name" value="ABC_TRANSPORTER_2"/>
    <property type="match status" value="1"/>
</dbReference>
<name>W8V1H2_KLEPN</name>
<evidence type="ECO:0000256" key="1">
    <source>
        <dbReference type="ARBA" id="ARBA00022448"/>
    </source>
</evidence>
<dbReference type="AlphaFoldDB" id="W8V1H2"/>
<keyword evidence="2" id="KW-0547">Nucleotide-binding</keyword>
<dbReference type="KEGG" id="kps:KPNJ2_03287"/>
<dbReference type="PROSITE" id="PS00211">
    <property type="entry name" value="ABC_TRANSPORTER_1"/>
    <property type="match status" value="1"/>
</dbReference>
<evidence type="ECO:0000313" key="5">
    <source>
        <dbReference type="EMBL" id="AHM80067.1"/>
    </source>
</evidence>
<dbReference type="InterPro" id="IPR050093">
    <property type="entry name" value="ABC_SmlMolc_Importer"/>
</dbReference>
<dbReference type="SMART" id="SM00382">
    <property type="entry name" value="AAA"/>
    <property type="match status" value="1"/>
</dbReference>
<evidence type="ECO:0000256" key="3">
    <source>
        <dbReference type="ARBA" id="ARBA00022840"/>
    </source>
</evidence>
<dbReference type="PANTHER" id="PTHR42781">
    <property type="entry name" value="SPERMIDINE/PUTRESCINE IMPORT ATP-BINDING PROTEIN POTA"/>
    <property type="match status" value="1"/>
</dbReference>